<dbReference type="SMART" id="SM00382">
    <property type="entry name" value="AAA"/>
    <property type="match status" value="1"/>
</dbReference>
<organism evidence="3 4">
    <name type="scientific">Sporothrix epigloea</name>
    <dbReference type="NCBI Taxonomy" id="1892477"/>
    <lineage>
        <taxon>Eukaryota</taxon>
        <taxon>Fungi</taxon>
        <taxon>Dikarya</taxon>
        <taxon>Ascomycota</taxon>
        <taxon>Pezizomycotina</taxon>
        <taxon>Sordariomycetes</taxon>
        <taxon>Sordariomycetidae</taxon>
        <taxon>Ophiostomatales</taxon>
        <taxon>Ophiostomataceae</taxon>
        <taxon>Sporothrix</taxon>
    </lineage>
</organism>
<dbReference type="CDD" id="cd00009">
    <property type="entry name" value="AAA"/>
    <property type="match status" value="1"/>
</dbReference>
<feature type="region of interest" description="Disordered" evidence="1">
    <location>
        <begin position="700"/>
        <end position="724"/>
    </location>
</feature>
<feature type="compositionally biased region" description="Polar residues" evidence="1">
    <location>
        <begin position="332"/>
        <end position="343"/>
    </location>
</feature>
<feature type="domain" description="AAA+ ATPase" evidence="2">
    <location>
        <begin position="361"/>
        <end position="540"/>
    </location>
</feature>
<evidence type="ECO:0000313" key="4">
    <source>
        <dbReference type="Proteomes" id="UP001642501"/>
    </source>
</evidence>
<feature type="compositionally biased region" description="Polar residues" evidence="1">
    <location>
        <begin position="255"/>
        <end position="277"/>
    </location>
</feature>
<feature type="region of interest" description="Disordered" evidence="1">
    <location>
        <begin position="1019"/>
        <end position="1048"/>
    </location>
</feature>
<sequence length="1134" mass="121775">MDTDVISRPAMPLLTAISINKLAKTTPSKAPETSTAASQSVKRIAVGGFIDSDDEDDEADSAPALLLATAQAQTVAVTTATPRATETTQPTAAISLSQTQLDVGAASLNDDSQMQDAQIVMDDVVATGGKDGQAENEEDRYGLLFGAGSQILAESLPSTLAAVTAPSTIADTFVIKTCAGRAIPVRQRSTPRAAVSYETMAAQRSRTKEGRAARSFYGIAIHELVDSARSEMAEQQVEATKRQNAVDIQAQRLAQQAPQVQGETSVMTAPSKPTTATRRQKKRQMLWTEKYRARNFMDLVGDDLTNRLVLRWLKQWDTIVFPGSARRRTPLSRINNGNNTGSAPGSGPGSRLGGEMDEKPHRNILILTGPPGLGKTTLAHVCARQAGYEVLEINASDDRSRDVVNGRIRTSLGTESVKAVEQITALSAAKAAATDIAMKSKVARPVCVVVDEVDGVVSGSGASGEGGFVKALIDLVLLDQKNAAGGSATASGANSRRRKRGDDFRQMRPLILICNDIYHVSLRPLRLSGLAEIVHVGKPSVDMVVNRLRSIFIKEGIACEKEAARKLCEAAWGMATGGETAAAARRGAENTAEGDLRGVMVVGEWVARRLRAENDKQIEAMTVLGYAQPQPLLTRQWVETHVLPDLASSNGGGGGGGGGGGIGARGLGRGGVREIVTRIFQEGAGFPRTIAGPSTCALTARSSSTSASTSADRSYRHEQPREQMSFAEGQQRYAMGRLREMIETSGDVDRIMTDIFGEYPNREFNDDSFLSKPDAAYEWLHFHDACTHRIFGSMEWELAPYTSQPVLACHQLFATSRRHVPDMVEEGSVMPFTGPRADFLAREAEKHSRGALQAIQANLPPSLLRSFRSAEDVASDLLPYIVRLVSPDVKPVLVQVSSATTGKDERSIAVASVRREGEKSLVRRAAAVLAELGIKLQRGMLDEAVGAGANGALAGRPQWVYRMDPDLDMLASFETATASGLLTATSAAPTRYAVRQVLDQELRKTLAARDDAARQARFQAGAASAHAMLPGDADKENGDRDKSKTGRLKRTSTAADLNYDEHAAVKRDFFGRILAPSEALAGQDLYGNAHDGRARNKGGDNRKTEAQRVWVTFHEGLNNAVRKSISVDEFLQGL</sequence>
<evidence type="ECO:0000256" key="1">
    <source>
        <dbReference type="SAM" id="MobiDB-lite"/>
    </source>
</evidence>
<proteinExistence type="predicted"/>
<evidence type="ECO:0000313" key="3">
    <source>
        <dbReference type="EMBL" id="CAK7270066.1"/>
    </source>
</evidence>
<dbReference type="PANTHER" id="PTHR23389">
    <property type="entry name" value="CHROMOSOME TRANSMISSION FIDELITY FACTOR 18"/>
    <property type="match status" value="1"/>
</dbReference>
<comment type="caution">
    <text evidence="3">The sequence shown here is derived from an EMBL/GenBank/DDBJ whole genome shotgun (WGS) entry which is preliminary data.</text>
</comment>
<protein>
    <submittedName>
        <fullName evidence="3">Chromosome transmission fidelity protein 18</fullName>
    </submittedName>
</protein>
<dbReference type="EMBL" id="CAWUOM010000067">
    <property type="protein sequence ID" value="CAK7270066.1"/>
    <property type="molecule type" value="Genomic_DNA"/>
</dbReference>
<dbReference type="Gene3D" id="3.40.50.300">
    <property type="entry name" value="P-loop containing nucleotide triphosphate hydrolases"/>
    <property type="match status" value="1"/>
</dbReference>
<gene>
    <name evidence="3" type="primary">ctf18</name>
    <name evidence="3" type="ORF">SEPCBS57363_003913</name>
</gene>
<dbReference type="SUPFAM" id="SSF52540">
    <property type="entry name" value="P-loop containing nucleoside triphosphate hydrolases"/>
    <property type="match status" value="1"/>
</dbReference>
<dbReference type="InterPro" id="IPR027417">
    <property type="entry name" value="P-loop_NTPase"/>
</dbReference>
<feature type="compositionally biased region" description="Basic and acidic residues" evidence="1">
    <location>
        <begin position="1032"/>
        <end position="1044"/>
    </location>
</feature>
<keyword evidence="4" id="KW-1185">Reference proteome</keyword>
<evidence type="ECO:0000259" key="2">
    <source>
        <dbReference type="SMART" id="SM00382"/>
    </source>
</evidence>
<dbReference type="InterPro" id="IPR003593">
    <property type="entry name" value="AAA+_ATPase"/>
</dbReference>
<name>A0ABP0DP53_9PEZI</name>
<feature type="region of interest" description="Disordered" evidence="1">
    <location>
        <begin position="255"/>
        <end position="283"/>
    </location>
</feature>
<dbReference type="PANTHER" id="PTHR23389:SF3">
    <property type="entry name" value="CHROMOSOME TRANSMISSION FIDELITY PROTEIN 18 HOMOLOG"/>
    <property type="match status" value="1"/>
</dbReference>
<feature type="region of interest" description="Disordered" evidence="1">
    <location>
        <begin position="328"/>
        <end position="357"/>
    </location>
</feature>
<accession>A0ABP0DP53</accession>
<dbReference type="Proteomes" id="UP001642501">
    <property type="component" value="Unassembled WGS sequence"/>
</dbReference>
<dbReference type="Pfam" id="PF00004">
    <property type="entry name" value="AAA"/>
    <property type="match status" value="1"/>
</dbReference>
<dbReference type="InterPro" id="IPR003959">
    <property type="entry name" value="ATPase_AAA_core"/>
</dbReference>
<feature type="compositionally biased region" description="Low complexity" evidence="1">
    <location>
        <begin position="700"/>
        <end position="712"/>
    </location>
</feature>
<reference evidence="3 4" key="1">
    <citation type="submission" date="2024-01" db="EMBL/GenBank/DDBJ databases">
        <authorList>
            <person name="Allen C."/>
            <person name="Tagirdzhanova G."/>
        </authorList>
    </citation>
    <scope>NUCLEOTIDE SEQUENCE [LARGE SCALE GENOMIC DNA]</scope>
    <source>
        <strain evidence="3 4">CBS 573.63</strain>
    </source>
</reference>